<dbReference type="InterPro" id="IPR041953">
    <property type="entry name" value="YdeP_MopB"/>
</dbReference>
<keyword evidence="5" id="KW-0500">Molybdenum</keyword>
<keyword evidence="8" id="KW-0408">Iron</keyword>
<evidence type="ECO:0000256" key="6">
    <source>
        <dbReference type="ARBA" id="ARBA00022723"/>
    </source>
</evidence>
<evidence type="ECO:0000313" key="13">
    <source>
        <dbReference type="Proteomes" id="UP000279306"/>
    </source>
</evidence>
<comment type="cofactor">
    <cofactor evidence="2">
        <name>[4Fe-4S] cluster</name>
        <dbReference type="ChEBI" id="CHEBI:49883"/>
    </cofactor>
</comment>
<dbReference type="Proteomes" id="UP000279306">
    <property type="component" value="Chromosome"/>
</dbReference>
<evidence type="ECO:0000256" key="4">
    <source>
        <dbReference type="ARBA" id="ARBA00022485"/>
    </source>
</evidence>
<dbReference type="InterPro" id="IPR006656">
    <property type="entry name" value="Mopterin_OxRdtase"/>
</dbReference>
<dbReference type="GO" id="GO:0051539">
    <property type="term" value="F:4 iron, 4 sulfur cluster binding"/>
    <property type="evidence" value="ECO:0007669"/>
    <property type="project" value="UniProtKB-KW"/>
</dbReference>
<keyword evidence="7 12" id="KW-0560">Oxidoreductase</keyword>
<dbReference type="PANTHER" id="PTHR43105">
    <property type="entry name" value="RESPIRATORY NITRATE REDUCTASE"/>
    <property type="match status" value="1"/>
</dbReference>
<dbReference type="GO" id="GO:0030151">
    <property type="term" value="F:molybdenum ion binding"/>
    <property type="evidence" value="ECO:0007669"/>
    <property type="project" value="InterPro"/>
</dbReference>
<dbReference type="AlphaFoldDB" id="A0A448IWH9"/>
<dbReference type="Gene3D" id="3.40.50.740">
    <property type="match status" value="1"/>
</dbReference>
<proteinExistence type="inferred from homology"/>
<evidence type="ECO:0000256" key="8">
    <source>
        <dbReference type="ARBA" id="ARBA00023004"/>
    </source>
</evidence>
<keyword evidence="13" id="KW-1185">Reference proteome</keyword>
<dbReference type="RefSeq" id="WP_048632080.1">
    <property type="nucleotide sequence ID" value="NZ_CVQQ01000005.1"/>
</dbReference>
<organism evidence="12 13">
    <name type="scientific">Mycolicibacterium aurum</name>
    <name type="common">Mycobacterium aurum</name>
    <dbReference type="NCBI Taxonomy" id="1791"/>
    <lineage>
        <taxon>Bacteria</taxon>
        <taxon>Bacillati</taxon>
        <taxon>Actinomycetota</taxon>
        <taxon>Actinomycetes</taxon>
        <taxon>Mycobacteriales</taxon>
        <taxon>Mycobacteriaceae</taxon>
        <taxon>Mycolicibacterium</taxon>
    </lineage>
</organism>
<dbReference type="InterPro" id="IPR010046">
    <property type="entry name" value="Mopterin_OxRdtse_a_bac"/>
</dbReference>
<dbReference type="CDD" id="cd02787">
    <property type="entry name" value="MopB_CT_ydeP"/>
    <property type="match status" value="1"/>
</dbReference>
<dbReference type="PIRSF" id="PIRSF000144">
    <property type="entry name" value="CbbBc"/>
    <property type="match status" value="1"/>
</dbReference>
<evidence type="ECO:0000256" key="7">
    <source>
        <dbReference type="ARBA" id="ARBA00023002"/>
    </source>
</evidence>
<feature type="domain" description="Molybdopterin dinucleotide-binding" evidence="11">
    <location>
        <begin position="658"/>
        <end position="763"/>
    </location>
</feature>
<dbReference type="InterPro" id="IPR009010">
    <property type="entry name" value="Asp_de-COase-like_dom_sf"/>
</dbReference>
<sequence length="789" mass="85600">MGLRLRRGRGVTRDIKADYDEHAAVVTEREQEAAGVKAVLVSLQRGVKSMGPLRTAASLIRLNQRKGFDCPGCAWPEEPGGRKFAEFCENGAKAVAEEATKRVVTPEFFARHSISDLEGRPEYWLSQQGRLTHPVVLRPGDDHYREISWPEAFRLIAGELRALDDPNEAVFYTSGRTSNEAAFLYQLLVRSFGTNNLPDCSNMCHESSGASLVDSIGIGKGSVTVEDVANSDLIVIAGQNPGTNHPRMLSVLEKAKANGAKIIAVNPLPEAGLIRFKDPQKVHGVVGHGVAVADEFVQIRLGGDMALFAGVARLLLEADDRRPGSVIDRDFIDTYCHGFAEYEAQARAVDLDTVLEATGISRTQLERVAAMVAESERTVACWAMGLTQHRHAVAMISEISNVLLMRGMIGKPGAGLCPVRGHSNVQGDRTMGIWEKMPEEFLAALDAHFGITSPRQDGVDTVDAIRAMRDGRAKVFMGMGGNFALATPDTAVTEAALRACALTVQVSTKLNRSHVVHGRTALILPSLGRTDRDVQNGVKQQVSVEDSMSMVHLSRGSLHPPGEQVRSEVAIVCQLARELLGPAHPVPWERFNGDYDTIRDAIAAVVPGCADYNTKVRAADGFQLPHGPRDSREFPTSTGKANFAVNPLEWVPVPPGRLVLQTLRSHDQYNTTIYGLSDRYRGVEGGRRVVFVNPADIASFGLTEGDRVDLVSEFTADGETEERRAKDFRVVPYSTPVGNAAAYYPETNSLVALDHVAARSNTPVSKAVVIRLEPASAPDDLVSGAAWDE</sequence>
<accession>A0A448IWH9</accession>
<dbReference type="GO" id="GO:0008863">
    <property type="term" value="F:formate dehydrogenase (NAD+) activity"/>
    <property type="evidence" value="ECO:0007669"/>
    <property type="project" value="InterPro"/>
</dbReference>
<dbReference type="Gene3D" id="3.40.228.10">
    <property type="entry name" value="Dimethylsulfoxide Reductase, domain 2"/>
    <property type="match status" value="1"/>
</dbReference>
<dbReference type="EMBL" id="LR134356">
    <property type="protein sequence ID" value="VEG56784.1"/>
    <property type="molecule type" value="Genomic_DNA"/>
</dbReference>
<dbReference type="NCBIfam" id="TIGR01701">
    <property type="entry name" value="Fdhalpha-like"/>
    <property type="match status" value="1"/>
</dbReference>
<evidence type="ECO:0000256" key="1">
    <source>
        <dbReference type="ARBA" id="ARBA00001942"/>
    </source>
</evidence>
<evidence type="ECO:0000256" key="9">
    <source>
        <dbReference type="ARBA" id="ARBA00023014"/>
    </source>
</evidence>
<evidence type="ECO:0000256" key="3">
    <source>
        <dbReference type="ARBA" id="ARBA00010312"/>
    </source>
</evidence>
<dbReference type="EC" id="1.2.1.2" evidence="12"/>
<reference evidence="12 13" key="1">
    <citation type="submission" date="2018-12" db="EMBL/GenBank/DDBJ databases">
        <authorList>
            <consortium name="Pathogen Informatics"/>
        </authorList>
    </citation>
    <scope>NUCLEOTIDE SEQUENCE [LARGE SCALE GENOMIC DNA]</scope>
    <source>
        <strain evidence="12 13">NCTC10437</strain>
    </source>
</reference>
<gene>
    <name evidence="12" type="ORF">NCTC10437_03781</name>
</gene>
<evidence type="ECO:0000259" key="10">
    <source>
        <dbReference type="Pfam" id="PF00384"/>
    </source>
</evidence>
<evidence type="ECO:0000256" key="5">
    <source>
        <dbReference type="ARBA" id="ARBA00022505"/>
    </source>
</evidence>
<evidence type="ECO:0000256" key="2">
    <source>
        <dbReference type="ARBA" id="ARBA00001966"/>
    </source>
</evidence>
<keyword evidence="9" id="KW-0411">Iron-sulfur</keyword>
<feature type="domain" description="Molybdopterin oxidoreductase" evidence="10">
    <location>
        <begin position="130"/>
        <end position="509"/>
    </location>
</feature>
<dbReference type="GO" id="GO:0043546">
    <property type="term" value="F:molybdopterin cofactor binding"/>
    <property type="evidence" value="ECO:0007669"/>
    <property type="project" value="InterPro"/>
</dbReference>
<dbReference type="OrthoDB" id="5287431at2"/>
<keyword evidence="4" id="KW-0004">4Fe-4S</keyword>
<name>A0A448IWH9_MYCAU</name>
<protein>
    <submittedName>
        <fullName evidence="12">Molybdopterin-dependent oxidoreductase alpha subunit</fullName>
        <ecNumber evidence="12">1.2.1.2</ecNumber>
    </submittedName>
</protein>
<comment type="cofactor">
    <cofactor evidence="1">
        <name>Mo-bis(molybdopterin guanine dinucleotide)</name>
        <dbReference type="ChEBI" id="CHEBI:60539"/>
    </cofactor>
</comment>
<keyword evidence="6" id="KW-0479">Metal-binding</keyword>
<dbReference type="STRING" id="1791.GCA_001049355_02185"/>
<comment type="similarity">
    <text evidence="3">Belongs to the prokaryotic molybdopterin-containing oxidoreductase family.</text>
</comment>
<evidence type="ECO:0000313" key="12">
    <source>
        <dbReference type="EMBL" id="VEG56784.1"/>
    </source>
</evidence>
<dbReference type="SUPFAM" id="SSF50692">
    <property type="entry name" value="ADC-like"/>
    <property type="match status" value="1"/>
</dbReference>
<dbReference type="Pfam" id="PF00384">
    <property type="entry name" value="Molybdopterin"/>
    <property type="match status" value="1"/>
</dbReference>
<dbReference type="InterPro" id="IPR006657">
    <property type="entry name" value="MoPterin_dinucl-bd_dom"/>
</dbReference>
<dbReference type="CDD" id="cd02767">
    <property type="entry name" value="MopB_ydeP"/>
    <property type="match status" value="1"/>
</dbReference>
<dbReference type="SUPFAM" id="SSF53706">
    <property type="entry name" value="Formate dehydrogenase/DMSO reductase, domains 1-3"/>
    <property type="match status" value="1"/>
</dbReference>
<evidence type="ECO:0000259" key="11">
    <source>
        <dbReference type="Pfam" id="PF01568"/>
    </source>
</evidence>
<dbReference type="KEGG" id="mauu:NCTC10437_03781"/>
<dbReference type="GO" id="GO:0016020">
    <property type="term" value="C:membrane"/>
    <property type="evidence" value="ECO:0007669"/>
    <property type="project" value="TreeGrafter"/>
</dbReference>
<dbReference type="Pfam" id="PF01568">
    <property type="entry name" value="Molydop_binding"/>
    <property type="match status" value="1"/>
</dbReference>
<dbReference type="InterPro" id="IPR050123">
    <property type="entry name" value="Prok_molybdopt-oxidoreductase"/>
</dbReference>
<dbReference type="PANTHER" id="PTHR43105:SF4">
    <property type="entry name" value="PROTEIN YDEP"/>
    <property type="match status" value="1"/>
</dbReference>
<dbReference type="InterPro" id="IPR037951">
    <property type="entry name" value="MopB_CT_YdeP"/>
</dbReference>